<evidence type="ECO:0000313" key="3">
    <source>
        <dbReference type="EMBL" id="GHH53836.1"/>
    </source>
</evidence>
<evidence type="ECO:0000256" key="1">
    <source>
        <dbReference type="ARBA" id="ARBA00038310"/>
    </source>
</evidence>
<accession>A0A919F7U4</accession>
<evidence type="ECO:0000313" key="4">
    <source>
        <dbReference type="Proteomes" id="UP000623958"/>
    </source>
</evidence>
<feature type="domain" description="Amidohydrolase-related" evidence="2">
    <location>
        <begin position="4"/>
        <end position="277"/>
    </location>
</feature>
<dbReference type="GO" id="GO:0016787">
    <property type="term" value="F:hydrolase activity"/>
    <property type="evidence" value="ECO:0007669"/>
    <property type="project" value="InterPro"/>
</dbReference>
<evidence type="ECO:0000259" key="2">
    <source>
        <dbReference type="Pfam" id="PF04909"/>
    </source>
</evidence>
<name>A0A919F7U4_9XANT</name>
<dbReference type="EMBL" id="BNBA01000013">
    <property type="protein sequence ID" value="GHH53836.1"/>
    <property type="molecule type" value="Genomic_DNA"/>
</dbReference>
<dbReference type="InterPro" id="IPR032466">
    <property type="entry name" value="Metal_Hydrolase"/>
</dbReference>
<dbReference type="Proteomes" id="UP000623958">
    <property type="component" value="Unassembled WGS sequence"/>
</dbReference>
<dbReference type="SUPFAM" id="SSF51556">
    <property type="entry name" value="Metallo-dependent hydrolases"/>
    <property type="match status" value="1"/>
</dbReference>
<dbReference type="AlphaFoldDB" id="A0A919F7U4"/>
<dbReference type="InterPro" id="IPR052350">
    <property type="entry name" value="Metallo-dep_Lactonases"/>
</dbReference>
<dbReference type="Gene3D" id="3.20.20.140">
    <property type="entry name" value="Metal-dependent hydrolases"/>
    <property type="match status" value="1"/>
</dbReference>
<comment type="caution">
    <text evidence="3">The sequence shown here is derived from an EMBL/GenBank/DDBJ whole genome shotgun (WGS) entry which is preliminary data.</text>
</comment>
<reference evidence="3" key="1">
    <citation type="journal article" date="2014" name="Int. J. Syst. Evol. Microbiol.">
        <title>Complete genome sequence of Corynebacterium casei LMG S-19264T (=DSM 44701T), isolated from a smear-ripened cheese.</title>
        <authorList>
            <consortium name="US DOE Joint Genome Institute (JGI-PGF)"/>
            <person name="Walter F."/>
            <person name="Albersmeier A."/>
            <person name="Kalinowski J."/>
            <person name="Ruckert C."/>
        </authorList>
    </citation>
    <scope>NUCLEOTIDE SEQUENCE</scope>
    <source>
        <strain evidence="3">JCM 13306</strain>
    </source>
</reference>
<dbReference type="Pfam" id="PF04909">
    <property type="entry name" value="Amidohydro_2"/>
    <property type="match status" value="1"/>
</dbReference>
<organism evidence="3 4">
    <name type="scientific">Xanthomonas boreopolis</name>
    <dbReference type="NCBI Taxonomy" id="86183"/>
    <lineage>
        <taxon>Bacteria</taxon>
        <taxon>Pseudomonadati</taxon>
        <taxon>Pseudomonadota</taxon>
        <taxon>Gammaproteobacteria</taxon>
        <taxon>Lysobacterales</taxon>
        <taxon>Lysobacteraceae</taxon>
        <taxon>Xanthomonas</taxon>
    </lineage>
</organism>
<keyword evidence="4" id="KW-1185">Reference proteome</keyword>
<dbReference type="PANTHER" id="PTHR43569">
    <property type="entry name" value="AMIDOHYDROLASE"/>
    <property type="match status" value="1"/>
</dbReference>
<comment type="similarity">
    <text evidence="1">Belongs to the metallo-dependent hydrolases superfamily.</text>
</comment>
<reference evidence="3" key="2">
    <citation type="submission" date="2020-09" db="EMBL/GenBank/DDBJ databases">
        <authorList>
            <person name="Sun Q."/>
            <person name="Ohkuma M."/>
        </authorList>
    </citation>
    <scope>NUCLEOTIDE SEQUENCE</scope>
    <source>
        <strain evidence="3">JCM 13306</strain>
    </source>
</reference>
<gene>
    <name evidence="3" type="ORF">GCM10009090_19760</name>
</gene>
<dbReference type="RefSeq" id="WP_434029278.1">
    <property type="nucleotide sequence ID" value="NZ_BNBA01000013.1"/>
</dbReference>
<dbReference type="PANTHER" id="PTHR43569:SF2">
    <property type="entry name" value="AMIDOHYDROLASE-RELATED DOMAIN-CONTAINING PROTEIN"/>
    <property type="match status" value="1"/>
</dbReference>
<dbReference type="InterPro" id="IPR006680">
    <property type="entry name" value="Amidohydro-rel"/>
</dbReference>
<proteinExistence type="inferred from homology"/>
<protein>
    <submittedName>
        <fullName evidence="3">Amidohydrolase</fullName>
    </submittedName>
</protein>
<sequence length="283" mass="30532">MKRVDAHLHFWQLSRGDYDWLTPALAPLYRDFLPEHAGAALEAAGVDRVVVVQAAATEAETRHLFALAKSEPRIAGVVGWTDFEATDAPARIAALRADGGGLLKGLRPMVQDLADPAWLARPALDPAFDALVAHDLAFDALVRSVHVPALEARLRRHPQLRVVIDHAAKPDIAAGEFDAWAAALAALARHPNVHCKLSGLLTEAAPGADADTLDRHVAHLFAQFGPRRVLWGSDWPVLTLRADYARWLAIARALLERHAPGHEAAVFAGNAAAFYRLPPGAPA</sequence>